<accession>A0A6H5I7Q5</accession>
<proteinExistence type="predicted"/>
<name>A0A6H5I7Q5_9HYME</name>
<feature type="transmembrane region" description="Helical" evidence="1">
    <location>
        <begin position="38"/>
        <end position="56"/>
    </location>
</feature>
<keyword evidence="3" id="KW-1185">Reference proteome</keyword>
<keyword evidence="1" id="KW-0812">Transmembrane</keyword>
<organism evidence="2 3">
    <name type="scientific">Trichogramma brassicae</name>
    <dbReference type="NCBI Taxonomy" id="86971"/>
    <lineage>
        <taxon>Eukaryota</taxon>
        <taxon>Metazoa</taxon>
        <taxon>Ecdysozoa</taxon>
        <taxon>Arthropoda</taxon>
        <taxon>Hexapoda</taxon>
        <taxon>Insecta</taxon>
        <taxon>Pterygota</taxon>
        <taxon>Neoptera</taxon>
        <taxon>Endopterygota</taxon>
        <taxon>Hymenoptera</taxon>
        <taxon>Apocrita</taxon>
        <taxon>Proctotrupomorpha</taxon>
        <taxon>Chalcidoidea</taxon>
        <taxon>Trichogrammatidae</taxon>
        <taxon>Trichogramma</taxon>
    </lineage>
</organism>
<dbReference type="AlphaFoldDB" id="A0A6H5I7Q5"/>
<sequence length="103" mass="11135">MRTTLGVLRTIALHSRGSRQNQNSNTGGTPTRLYLQKTAAAAAVVVAAASAAAAAVSDSAAHRHRRPTPTCLQCVRGDLFEHIYIILYIYILAIQRAARLHNI</sequence>
<dbReference type="EMBL" id="CADCXV010000684">
    <property type="protein sequence ID" value="CAB0032610.1"/>
    <property type="molecule type" value="Genomic_DNA"/>
</dbReference>
<reference evidence="2 3" key="1">
    <citation type="submission" date="2020-02" db="EMBL/GenBank/DDBJ databases">
        <authorList>
            <person name="Ferguson B K."/>
        </authorList>
    </citation>
    <scope>NUCLEOTIDE SEQUENCE [LARGE SCALE GENOMIC DNA]</scope>
</reference>
<gene>
    <name evidence="2" type="ORF">TBRA_LOCUS4540</name>
</gene>
<dbReference type="Proteomes" id="UP000479190">
    <property type="component" value="Unassembled WGS sequence"/>
</dbReference>
<evidence type="ECO:0000313" key="2">
    <source>
        <dbReference type="EMBL" id="CAB0032610.1"/>
    </source>
</evidence>
<keyword evidence="1" id="KW-0472">Membrane</keyword>
<keyword evidence="1" id="KW-1133">Transmembrane helix</keyword>
<protein>
    <submittedName>
        <fullName evidence="2">Uncharacterized protein</fullName>
    </submittedName>
</protein>
<evidence type="ECO:0000256" key="1">
    <source>
        <dbReference type="SAM" id="Phobius"/>
    </source>
</evidence>
<evidence type="ECO:0000313" key="3">
    <source>
        <dbReference type="Proteomes" id="UP000479190"/>
    </source>
</evidence>